<name>A0A7S1CX46_9CHLO</name>
<sequence length="331" mass="37671">MMRDETRKKVFRLQLGRQKQKQSDESEYESAQQGMSTHSSSDSVGELGDTPLSPLLFKTYEACTKESAVKAAGQRGSDAVYDTSEDMKIKAMHASPNRLSLDELPSFHMERVTDGTMGTESVMELVRTIEEDVELDVDSMNEYMDAYEKDNADISGLVRAAAGERDRKMEQMHDAIQTLMARMDESGESSELRKHVLFLDGVIRRLMQEQTVSKTDDMRQIQEMRRMLGRMEEDSKAVWRMYSSMQEQMNSLLDRVCSLEGSMFGSEEITPETNVYSIRSIDDRDVSRLLPQAHGDGIRKFLGMVVQRVGVPLVMAWIVQSVGRVAQRRHK</sequence>
<feature type="compositionally biased region" description="Polar residues" evidence="1">
    <location>
        <begin position="29"/>
        <end position="43"/>
    </location>
</feature>
<dbReference type="EMBL" id="HBFV01001657">
    <property type="protein sequence ID" value="CAD8928792.1"/>
    <property type="molecule type" value="Transcribed_RNA"/>
</dbReference>
<proteinExistence type="predicted"/>
<protein>
    <submittedName>
        <fullName evidence="2">Uncharacterized protein</fullName>
    </submittedName>
</protein>
<accession>A0A7S1CX46</accession>
<dbReference type="AlphaFoldDB" id="A0A7S1CX46"/>
<organism evidence="2">
    <name type="scientific">Picochlorum oklahomense</name>
    <dbReference type="NCBI Taxonomy" id="249345"/>
    <lineage>
        <taxon>Eukaryota</taxon>
        <taxon>Viridiplantae</taxon>
        <taxon>Chlorophyta</taxon>
        <taxon>core chlorophytes</taxon>
        <taxon>Trebouxiophyceae</taxon>
        <taxon>Trebouxiophyceae incertae sedis</taxon>
        <taxon>Picochlorum</taxon>
    </lineage>
</organism>
<evidence type="ECO:0000313" key="2">
    <source>
        <dbReference type="EMBL" id="CAD8928792.1"/>
    </source>
</evidence>
<reference evidence="2" key="1">
    <citation type="submission" date="2021-01" db="EMBL/GenBank/DDBJ databases">
        <authorList>
            <person name="Corre E."/>
            <person name="Pelletier E."/>
            <person name="Niang G."/>
            <person name="Scheremetjew M."/>
            <person name="Finn R."/>
            <person name="Kale V."/>
            <person name="Holt S."/>
            <person name="Cochrane G."/>
            <person name="Meng A."/>
            <person name="Brown T."/>
            <person name="Cohen L."/>
        </authorList>
    </citation>
    <scope>NUCLEOTIDE SEQUENCE</scope>
    <source>
        <strain evidence="2">CCMP2329</strain>
    </source>
</reference>
<gene>
    <name evidence="2" type="ORF">POKL1161_LOCUS1145</name>
</gene>
<evidence type="ECO:0000256" key="1">
    <source>
        <dbReference type="SAM" id="MobiDB-lite"/>
    </source>
</evidence>
<feature type="region of interest" description="Disordered" evidence="1">
    <location>
        <begin position="1"/>
        <end position="50"/>
    </location>
</feature>